<keyword evidence="5" id="KW-1185">Reference proteome</keyword>
<dbReference type="InterPro" id="IPR050739">
    <property type="entry name" value="MFP"/>
</dbReference>
<dbReference type="KEGG" id="bgp:BGL_1c07960"/>
<dbReference type="EMBL" id="CP002580">
    <property type="protein sequence ID" value="AJK45330.1"/>
    <property type="molecule type" value="Genomic_DNA"/>
</dbReference>
<name>A0A0B6RWC4_BURPL</name>
<dbReference type="HOGENOM" id="CLU_018816_15_1_4"/>
<dbReference type="SUPFAM" id="SSF111369">
    <property type="entry name" value="HlyD-like secretion proteins"/>
    <property type="match status" value="2"/>
</dbReference>
<gene>
    <name evidence="4" type="ORF">BGL_1c07960</name>
</gene>
<feature type="domain" description="p-hydroxybenzoic acid efflux pump subunit AaeA-like beta-barrel" evidence="3">
    <location>
        <begin position="249"/>
        <end position="334"/>
    </location>
</feature>
<dbReference type="InterPro" id="IPR058625">
    <property type="entry name" value="MdtA-like_BSH"/>
</dbReference>
<sequence>MSNLSLKRKPYLVAVVVAAVLALGLAGFRFTRSAGETTNDAYVDADFSLVAPRVAGQIVSVGVEDNQLVRKGQLLAQIDDRDYHAAFLAAQADVAMAQAAVGNAAASLVEQQATIDQAGANLAALRANYAFAHADAERYADLAQHGAGSVQNAQQSRARVDASRADVTRGEASLTAAKQRVAVLQSTREHAEAALERARAALETARLNLGWTRITAPIDGMVGRRSVRVGAWVGAGTPLLAVVPLQRAYVVANFQETQLTDVRPGQRSEVKVDTLPGVVLRGKVDSVAPATGVTFAAIAPDNATGNFTKVVQRIPVKIVLDPGQPSLERLRVGMSVEASITTDDVHGNAGEAVAAR</sequence>
<accession>A0A0B6RWC4</accession>
<feature type="domain" description="Multidrug resistance protein MdtA-like barrel-sandwich hybrid" evidence="2">
    <location>
        <begin position="50"/>
        <end position="243"/>
    </location>
</feature>
<evidence type="ECO:0000313" key="4">
    <source>
        <dbReference type="EMBL" id="AJK45330.1"/>
    </source>
</evidence>
<evidence type="ECO:0000259" key="3">
    <source>
        <dbReference type="Pfam" id="PF25963"/>
    </source>
</evidence>
<dbReference type="RefSeq" id="WP_042624076.1">
    <property type="nucleotide sequence ID" value="NZ_CP002580.1"/>
</dbReference>
<dbReference type="Pfam" id="PF25917">
    <property type="entry name" value="BSH_RND"/>
    <property type="match status" value="1"/>
</dbReference>
<keyword evidence="1" id="KW-0175">Coiled coil</keyword>
<dbReference type="GO" id="GO:0055085">
    <property type="term" value="P:transmembrane transport"/>
    <property type="evidence" value="ECO:0007669"/>
    <property type="project" value="InterPro"/>
</dbReference>
<dbReference type="InterPro" id="IPR058634">
    <property type="entry name" value="AaeA-lik-b-barrel"/>
</dbReference>
<evidence type="ECO:0000259" key="2">
    <source>
        <dbReference type="Pfam" id="PF25917"/>
    </source>
</evidence>
<dbReference type="Pfam" id="PF25963">
    <property type="entry name" value="Beta-barrel_AAEA"/>
    <property type="match status" value="1"/>
</dbReference>
<dbReference type="Gene3D" id="2.40.30.170">
    <property type="match status" value="1"/>
</dbReference>
<evidence type="ECO:0000256" key="1">
    <source>
        <dbReference type="SAM" id="Coils"/>
    </source>
</evidence>
<feature type="coiled-coil region" evidence="1">
    <location>
        <begin position="174"/>
        <end position="208"/>
    </location>
</feature>
<protein>
    <submittedName>
        <fullName evidence="4">Secretion protein, HlyD family</fullName>
    </submittedName>
</protein>
<reference evidence="4 5" key="2">
    <citation type="journal article" date="2016" name="Appl. Microbiol. Biotechnol.">
        <title>Mutations improving production and secretion of extracellular lipase by Burkholderia glumae PG1.</title>
        <authorList>
            <person name="Knapp A."/>
            <person name="Voget S."/>
            <person name="Gao R."/>
            <person name="Zaburannyi N."/>
            <person name="Krysciak D."/>
            <person name="Breuer M."/>
            <person name="Hauer B."/>
            <person name="Streit W.R."/>
            <person name="Muller R."/>
            <person name="Daniel R."/>
            <person name="Jaeger K.E."/>
        </authorList>
    </citation>
    <scope>NUCLEOTIDE SEQUENCE [LARGE SCALE GENOMIC DNA]</scope>
    <source>
        <strain evidence="4 5">PG1</strain>
    </source>
</reference>
<organism evidence="4 5">
    <name type="scientific">Burkholderia plantarii</name>
    <dbReference type="NCBI Taxonomy" id="41899"/>
    <lineage>
        <taxon>Bacteria</taxon>
        <taxon>Pseudomonadati</taxon>
        <taxon>Pseudomonadota</taxon>
        <taxon>Betaproteobacteria</taxon>
        <taxon>Burkholderiales</taxon>
        <taxon>Burkholderiaceae</taxon>
        <taxon>Burkholderia</taxon>
    </lineage>
</organism>
<dbReference type="PANTHER" id="PTHR30386:SF24">
    <property type="entry name" value="MULTIDRUG RESISTANCE EFFLUX PUMP"/>
    <property type="match status" value="1"/>
</dbReference>
<dbReference type="AlphaFoldDB" id="A0A0B6RWC4"/>
<dbReference type="Gene3D" id="1.10.287.470">
    <property type="entry name" value="Helix hairpin bin"/>
    <property type="match status" value="2"/>
</dbReference>
<dbReference type="Proteomes" id="UP000031838">
    <property type="component" value="Chromosome 1"/>
</dbReference>
<reference evidence="5" key="1">
    <citation type="submission" date="2011-03" db="EMBL/GenBank/DDBJ databases">
        <authorList>
            <person name="Voget S."/>
            <person name="Streit W.R."/>
            <person name="Jaeger K.E."/>
            <person name="Daniel R."/>
        </authorList>
    </citation>
    <scope>NUCLEOTIDE SEQUENCE [LARGE SCALE GENOMIC DNA]</scope>
    <source>
        <strain evidence="5">PG1</strain>
    </source>
</reference>
<evidence type="ECO:0000313" key="5">
    <source>
        <dbReference type="Proteomes" id="UP000031838"/>
    </source>
</evidence>
<dbReference type="PANTHER" id="PTHR30386">
    <property type="entry name" value="MEMBRANE FUSION SUBUNIT OF EMRAB-TOLC MULTIDRUG EFFLUX PUMP"/>
    <property type="match status" value="1"/>
</dbReference>
<dbReference type="Gene3D" id="2.40.50.100">
    <property type="match status" value="1"/>
</dbReference>
<proteinExistence type="predicted"/>